<name>A0ABR1UH48_9PEZI</name>
<sequence length="111" mass="12424">MASRPATRGSPTEVWSQYDIVMRTLSLIAIHCQLQMVRIYLDQHESGPDDMDPEVTRTIARLLRALGQVLNDIEACAAQDAQGGATGNDEQVAFVMSYYYDVREVVDDFLV</sequence>
<dbReference type="EMBL" id="JAQQWL010000009">
    <property type="protein sequence ID" value="KAK8058224.1"/>
    <property type="molecule type" value="Genomic_DNA"/>
</dbReference>
<evidence type="ECO:0000313" key="1">
    <source>
        <dbReference type="EMBL" id="KAK8058224.1"/>
    </source>
</evidence>
<dbReference type="Proteomes" id="UP001480595">
    <property type="component" value="Unassembled WGS sequence"/>
</dbReference>
<comment type="caution">
    <text evidence="1">The sequence shown here is derived from an EMBL/GenBank/DDBJ whole genome shotgun (WGS) entry which is preliminary data.</text>
</comment>
<accession>A0ABR1UH48</accession>
<reference evidence="1 2" key="1">
    <citation type="submission" date="2023-01" db="EMBL/GenBank/DDBJ databases">
        <title>Analysis of 21 Apiospora genomes using comparative genomics revels a genus with tremendous synthesis potential of carbohydrate active enzymes and secondary metabolites.</title>
        <authorList>
            <person name="Sorensen T."/>
        </authorList>
    </citation>
    <scope>NUCLEOTIDE SEQUENCE [LARGE SCALE GENOMIC DNA]</scope>
    <source>
        <strain evidence="1 2">CBS 135458</strain>
    </source>
</reference>
<evidence type="ECO:0000313" key="2">
    <source>
        <dbReference type="Proteomes" id="UP001480595"/>
    </source>
</evidence>
<proteinExistence type="predicted"/>
<keyword evidence="2" id="KW-1185">Reference proteome</keyword>
<protein>
    <submittedName>
        <fullName evidence="1">Uncharacterized protein</fullName>
    </submittedName>
</protein>
<dbReference type="RefSeq" id="XP_066713670.1">
    <property type="nucleotide sequence ID" value="XM_066860081.1"/>
</dbReference>
<dbReference type="GeneID" id="92093144"/>
<gene>
    <name evidence="1" type="ORF">PG994_008672</name>
</gene>
<organism evidence="1 2">
    <name type="scientific">Apiospora phragmitis</name>
    <dbReference type="NCBI Taxonomy" id="2905665"/>
    <lineage>
        <taxon>Eukaryota</taxon>
        <taxon>Fungi</taxon>
        <taxon>Dikarya</taxon>
        <taxon>Ascomycota</taxon>
        <taxon>Pezizomycotina</taxon>
        <taxon>Sordariomycetes</taxon>
        <taxon>Xylariomycetidae</taxon>
        <taxon>Amphisphaeriales</taxon>
        <taxon>Apiosporaceae</taxon>
        <taxon>Apiospora</taxon>
    </lineage>
</organism>